<keyword evidence="2" id="KW-1185">Reference proteome</keyword>
<dbReference type="RefSeq" id="WP_185128947.1">
    <property type="nucleotide sequence ID" value="NZ_JACJVO010000010.1"/>
</dbReference>
<proteinExistence type="predicted"/>
<organism evidence="1 2">
    <name type="scientific">Cohnella zeiphila</name>
    <dbReference type="NCBI Taxonomy" id="2761120"/>
    <lineage>
        <taxon>Bacteria</taxon>
        <taxon>Bacillati</taxon>
        <taxon>Bacillota</taxon>
        <taxon>Bacilli</taxon>
        <taxon>Bacillales</taxon>
        <taxon>Paenibacillaceae</taxon>
        <taxon>Cohnella</taxon>
    </lineage>
</organism>
<evidence type="ECO:0000313" key="1">
    <source>
        <dbReference type="EMBL" id="MBB6731280.1"/>
    </source>
</evidence>
<sequence>MKQNRIGSILCRLLASHALRLLFPAMRAAWFLSFAGFYPDRRLAAVNASERMKTEELVANYKSVQPGKGEMVFTENASNGILKQKIVF</sequence>
<accession>A0A7X0SM84</accession>
<comment type="caution">
    <text evidence="1">The sequence shown here is derived from an EMBL/GenBank/DDBJ whole genome shotgun (WGS) entry which is preliminary data.</text>
</comment>
<reference evidence="1 2" key="1">
    <citation type="submission" date="2020-08" db="EMBL/GenBank/DDBJ databases">
        <title>Cohnella phylogeny.</title>
        <authorList>
            <person name="Dunlap C."/>
        </authorList>
    </citation>
    <scope>NUCLEOTIDE SEQUENCE [LARGE SCALE GENOMIC DNA]</scope>
    <source>
        <strain evidence="1 2">CBP 2801</strain>
    </source>
</reference>
<dbReference type="EMBL" id="JACJVO010000010">
    <property type="protein sequence ID" value="MBB6731280.1"/>
    <property type="molecule type" value="Genomic_DNA"/>
</dbReference>
<dbReference type="AlphaFoldDB" id="A0A7X0SM84"/>
<evidence type="ECO:0000313" key="2">
    <source>
        <dbReference type="Proteomes" id="UP000564644"/>
    </source>
</evidence>
<dbReference type="Proteomes" id="UP000564644">
    <property type="component" value="Unassembled WGS sequence"/>
</dbReference>
<protein>
    <submittedName>
        <fullName evidence="1">Uncharacterized protein</fullName>
    </submittedName>
</protein>
<gene>
    <name evidence="1" type="ORF">H7C18_10210</name>
</gene>
<name>A0A7X0SM84_9BACL</name>